<evidence type="ECO:0000313" key="3">
    <source>
        <dbReference type="Proteomes" id="UP000193465"/>
    </source>
</evidence>
<evidence type="ECO:0000313" key="2">
    <source>
        <dbReference type="EMBL" id="ORV45484.1"/>
    </source>
</evidence>
<dbReference type="EMBL" id="LQOT01000042">
    <property type="protein sequence ID" value="ORV45484.1"/>
    <property type="molecule type" value="Genomic_DNA"/>
</dbReference>
<sequence length="96" mass="10573">MAISLPSTGRWSRRWTPPQFLERGAVDVANEDSAQGICPGQVEGDNQCMSTALWIIVALFAVGTITGGLLRMRVWLQRPVPPEVIEAAHRDDVEDD</sequence>
<dbReference type="AlphaFoldDB" id="A0A1X1TLN4"/>
<accession>A0A1X1TLN4</accession>
<feature type="transmembrane region" description="Helical" evidence="1">
    <location>
        <begin position="52"/>
        <end position="70"/>
    </location>
</feature>
<gene>
    <name evidence="2" type="ORF">AWC02_12955</name>
</gene>
<protein>
    <submittedName>
        <fullName evidence="2">Uncharacterized protein</fullName>
    </submittedName>
</protein>
<name>A0A1X1TLN4_9MYCO</name>
<organism evidence="2 3">
    <name type="scientific">Mycolicibacter engbaekii</name>
    <dbReference type="NCBI Taxonomy" id="188915"/>
    <lineage>
        <taxon>Bacteria</taxon>
        <taxon>Bacillati</taxon>
        <taxon>Actinomycetota</taxon>
        <taxon>Actinomycetes</taxon>
        <taxon>Mycobacteriales</taxon>
        <taxon>Mycobacteriaceae</taxon>
        <taxon>Mycolicibacter</taxon>
    </lineage>
</organism>
<evidence type="ECO:0000256" key="1">
    <source>
        <dbReference type="SAM" id="Phobius"/>
    </source>
</evidence>
<keyword evidence="1" id="KW-0812">Transmembrane</keyword>
<reference evidence="2 3" key="1">
    <citation type="submission" date="2016-01" db="EMBL/GenBank/DDBJ databases">
        <title>The new phylogeny of the genus Mycobacterium.</title>
        <authorList>
            <person name="Tarcisio F."/>
            <person name="Conor M."/>
            <person name="Antonella G."/>
            <person name="Elisabetta G."/>
            <person name="Giulia F.S."/>
            <person name="Sara T."/>
            <person name="Anna F."/>
            <person name="Clotilde B."/>
            <person name="Roberto B."/>
            <person name="Veronica D.S."/>
            <person name="Fabio R."/>
            <person name="Monica P."/>
            <person name="Olivier J."/>
            <person name="Enrico T."/>
            <person name="Nicola S."/>
        </authorList>
    </citation>
    <scope>NUCLEOTIDE SEQUENCE [LARGE SCALE GENOMIC DNA]</scope>
    <source>
        <strain evidence="2 3">ATCC 27353</strain>
    </source>
</reference>
<keyword evidence="1" id="KW-0472">Membrane</keyword>
<keyword evidence="1" id="KW-1133">Transmembrane helix</keyword>
<dbReference type="Proteomes" id="UP000193465">
    <property type="component" value="Unassembled WGS sequence"/>
</dbReference>
<keyword evidence="3" id="KW-1185">Reference proteome</keyword>
<proteinExistence type="predicted"/>
<comment type="caution">
    <text evidence="2">The sequence shown here is derived from an EMBL/GenBank/DDBJ whole genome shotgun (WGS) entry which is preliminary data.</text>
</comment>